<evidence type="ECO:0000313" key="1">
    <source>
        <dbReference type="EMBL" id="AXX97633.1"/>
    </source>
</evidence>
<protein>
    <submittedName>
        <fullName evidence="1">Uncharacterized protein</fullName>
    </submittedName>
</protein>
<keyword evidence="2" id="KW-1185">Reference proteome</keyword>
<evidence type="ECO:0000313" key="2">
    <source>
        <dbReference type="Proteomes" id="UP000261704"/>
    </source>
</evidence>
<sequence length="87" mass="9876">MRRIADKGAQCRINQVWPCAAEFVLVMKPDHPRDVDDCPDQGFCGPIAAQFFNPHRPQNIADIFGRGLIHDFGLAQRVFHQALLVFM</sequence>
<gene>
    <name evidence="1" type="ORF">BAR1_06625</name>
</gene>
<organism evidence="1 2">
    <name type="scientific">Profundibacter amoris</name>
    <dbReference type="NCBI Taxonomy" id="2171755"/>
    <lineage>
        <taxon>Bacteria</taxon>
        <taxon>Pseudomonadati</taxon>
        <taxon>Pseudomonadota</taxon>
        <taxon>Alphaproteobacteria</taxon>
        <taxon>Rhodobacterales</taxon>
        <taxon>Paracoccaceae</taxon>
        <taxon>Profundibacter</taxon>
    </lineage>
</organism>
<dbReference type="KEGG" id="pamo:BAR1_06625"/>
<proteinExistence type="predicted"/>
<dbReference type="EMBL" id="CP032125">
    <property type="protein sequence ID" value="AXX97633.1"/>
    <property type="molecule type" value="Genomic_DNA"/>
</dbReference>
<reference evidence="1 2" key="1">
    <citation type="submission" date="2018-09" db="EMBL/GenBank/DDBJ databases">
        <title>Profundibacter amoris BAR1 gen. nov., sp. nov., a new member of the Roseobacter clade isolated at Lokis Castle Vent Field on the Arctic Mid-Oceanic Ridge.</title>
        <authorList>
            <person name="Le Moine Bauer S."/>
            <person name="Sjoeberg A.G."/>
            <person name="L'Haridon S."/>
            <person name="Stokke R."/>
            <person name="Roalkvam I."/>
            <person name="Steen I.H."/>
            <person name="Dahle H."/>
        </authorList>
    </citation>
    <scope>NUCLEOTIDE SEQUENCE [LARGE SCALE GENOMIC DNA]</scope>
    <source>
        <strain evidence="1 2">BAR1</strain>
    </source>
</reference>
<dbReference type="AlphaFoldDB" id="A0A347UFK5"/>
<dbReference type="Proteomes" id="UP000261704">
    <property type="component" value="Chromosome"/>
</dbReference>
<accession>A0A347UFK5</accession>
<name>A0A347UFK5_9RHOB</name>